<comment type="caution">
    <text evidence="4">The sequence shown here is derived from an EMBL/GenBank/DDBJ whole genome shotgun (WGS) entry which is preliminary data.</text>
</comment>
<keyword evidence="2" id="KW-0963">Cytoplasm</keyword>
<evidence type="ECO:0000259" key="3">
    <source>
        <dbReference type="Pfam" id="PF00582"/>
    </source>
</evidence>
<dbReference type="GO" id="GO:0005737">
    <property type="term" value="C:cytoplasm"/>
    <property type="evidence" value="ECO:0007669"/>
    <property type="project" value="UniProtKB-SubCell"/>
</dbReference>
<gene>
    <name evidence="4" type="ORF">DHM44_07510</name>
</gene>
<name>A0A3D5QCW9_FLESI</name>
<dbReference type="PIRSF" id="PIRSF006276">
    <property type="entry name" value="UspA"/>
    <property type="match status" value="1"/>
</dbReference>
<comment type="similarity">
    <text evidence="1 2">Belongs to the universal stress protein A family.</text>
</comment>
<dbReference type="Gene3D" id="3.40.50.620">
    <property type="entry name" value="HUPs"/>
    <property type="match status" value="1"/>
</dbReference>
<evidence type="ECO:0000256" key="1">
    <source>
        <dbReference type="ARBA" id="ARBA00008791"/>
    </source>
</evidence>
<dbReference type="PANTHER" id="PTHR46268:SF22">
    <property type="entry name" value="SENSOR PROTEIN KDPD-RELATED"/>
    <property type="match status" value="1"/>
</dbReference>
<reference evidence="4 5" key="1">
    <citation type="journal article" date="2018" name="Nat. Biotechnol.">
        <title>A standardized bacterial taxonomy based on genome phylogeny substantially revises the tree of life.</title>
        <authorList>
            <person name="Parks D.H."/>
            <person name="Chuvochina M."/>
            <person name="Waite D.W."/>
            <person name="Rinke C."/>
            <person name="Skarshewski A."/>
            <person name="Chaumeil P.A."/>
            <person name="Hugenholtz P."/>
        </authorList>
    </citation>
    <scope>NUCLEOTIDE SEQUENCE [LARGE SCALE GENOMIC DNA]</scope>
    <source>
        <strain evidence="4">UBA8672</strain>
    </source>
</reference>
<comment type="subcellular location">
    <subcellularLocation>
        <location evidence="2">Cytoplasm</location>
    </subcellularLocation>
</comment>
<dbReference type="PRINTS" id="PR01438">
    <property type="entry name" value="UNVRSLSTRESS"/>
</dbReference>
<dbReference type="Proteomes" id="UP000262325">
    <property type="component" value="Unassembled WGS sequence"/>
</dbReference>
<evidence type="ECO:0000313" key="5">
    <source>
        <dbReference type="Proteomes" id="UP000262325"/>
    </source>
</evidence>
<dbReference type="EMBL" id="DPPF01000154">
    <property type="protein sequence ID" value="HCW93514.1"/>
    <property type="molecule type" value="Genomic_DNA"/>
</dbReference>
<dbReference type="InterPro" id="IPR006015">
    <property type="entry name" value="Universal_stress_UspA"/>
</dbReference>
<proteinExistence type="inferred from homology"/>
<dbReference type="PANTHER" id="PTHR46268">
    <property type="entry name" value="STRESS RESPONSE PROTEIN NHAX"/>
    <property type="match status" value="1"/>
</dbReference>
<dbReference type="InterPro" id="IPR014729">
    <property type="entry name" value="Rossmann-like_a/b/a_fold"/>
</dbReference>
<dbReference type="SUPFAM" id="SSF52402">
    <property type="entry name" value="Adenine nucleotide alpha hydrolases-like"/>
    <property type="match status" value="1"/>
</dbReference>
<accession>A0A3D5QCW9</accession>
<dbReference type="Pfam" id="PF00582">
    <property type="entry name" value="Usp"/>
    <property type="match status" value="1"/>
</dbReference>
<feature type="domain" description="UspA" evidence="3">
    <location>
        <begin position="5"/>
        <end position="146"/>
    </location>
</feature>
<dbReference type="AlphaFoldDB" id="A0A3D5QCW9"/>
<sequence length="147" mass="16880">MYKTEKILVPTDFSEFSDKALKKAVDIAETFNSEIFLLHVIPDEVGISMAYLDNETQKELNERMEKESMNEMKKQAEKILKGMNLKINYTVKKGVPYHEILNYETEAGTDLLVIASHSKSFIEEAFFGSTTEKVVRRSKCSVFVVRD</sequence>
<protein>
    <recommendedName>
        <fullName evidence="2">Universal stress protein</fullName>
    </recommendedName>
</protein>
<evidence type="ECO:0000256" key="2">
    <source>
        <dbReference type="PIRNR" id="PIRNR006276"/>
    </source>
</evidence>
<organism evidence="4 5">
    <name type="scientific">Flexistipes sinusarabici</name>
    <dbReference type="NCBI Taxonomy" id="2352"/>
    <lineage>
        <taxon>Bacteria</taxon>
        <taxon>Pseudomonadati</taxon>
        <taxon>Deferribacterota</taxon>
        <taxon>Deferribacteres</taxon>
        <taxon>Deferribacterales</taxon>
        <taxon>Flexistipitaceae</taxon>
        <taxon>Flexistipes</taxon>
    </lineage>
</organism>
<dbReference type="InterPro" id="IPR006016">
    <property type="entry name" value="UspA"/>
</dbReference>
<dbReference type="CDD" id="cd00293">
    <property type="entry name" value="USP-like"/>
    <property type="match status" value="1"/>
</dbReference>
<evidence type="ECO:0000313" key="4">
    <source>
        <dbReference type="EMBL" id="HCW93514.1"/>
    </source>
</evidence>